<comment type="similarity">
    <text evidence="7">Belongs to the TRAP transporter large permease family.</text>
</comment>
<proteinExistence type="inferred from homology"/>
<comment type="caution">
    <text evidence="7">Lacks conserved residue(s) required for the propagation of feature annotation.</text>
</comment>
<evidence type="ECO:0000313" key="9">
    <source>
        <dbReference type="EMBL" id="NKE66389.1"/>
    </source>
</evidence>
<feature type="transmembrane region" description="Helical" evidence="7">
    <location>
        <begin position="273"/>
        <end position="290"/>
    </location>
</feature>
<feature type="transmembrane region" description="Helical" evidence="7">
    <location>
        <begin position="396"/>
        <end position="417"/>
    </location>
</feature>
<dbReference type="RefSeq" id="WP_168107499.1">
    <property type="nucleotide sequence ID" value="NZ_VTOX01000003.1"/>
</dbReference>
<evidence type="ECO:0000256" key="4">
    <source>
        <dbReference type="ARBA" id="ARBA00022692"/>
    </source>
</evidence>
<feature type="transmembrane region" description="Helical" evidence="7">
    <location>
        <begin position="201"/>
        <end position="225"/>
    </location>
</feature>
<keyword evidence="5 7" id="KW-1133">Transmembrane helix</keyword>
<dbReference type="GO" id="GO:0022857">
    <property type="term" value="F:transmembrane transporter activity"/>
    <property type="evidence" value="ECO:0007669"/>
    <property type="project" value="UniProtKB-UniRule"/>
</dbReference>
<dbReference type="NCBIfam" id="TIGR00786">
    <property type="entry name" value="dctM"/>
    <property type="match status" value="1"/>
</dbReference>
<evidence type="ECO:0000259" key="8">
    <source>
        <dbReference type="Pfam" id="PF06808"/>
    </source>
</evidence>
<feature type="transmembrane region" description="Helical" evidence="7">
    <location>
        <begin position="370"/>
        <end position="389"/>
    </location>
</feature>
<evidence type="ECO:0000256" key="5">
    <source>
        <dbReference type="ARBA" id="ARBA00022989"/>
    </source>
</evidence>
<dbReference type="Proteomes" id="UP000521868">
    <property type="component" value="Unassembled WGS sequence"/>
</dbReference>
<keyword evidence="3 7" id="KW-0997">Cell inner membrane</keyword>
<evidence type="ECO:0000313" key="10">
    <source>
        <dbReference type="Proteomes" id="UP000521868"/>
    </source>
</evidence>
<keyword evidence="2" id="KW-1003">Cell membrane</keyword>
<keyword evidence="10" id="KW-1185">Reference proteome</keyword>
<keyword evidence="6 7" id="KW-0472">Membrane</keyword>
<organism evidence="9 10">
    <name type="scientific">Ramlibacter lithotrophicus</name>
    <dbReference type="NCBI Taxonomy" id="2606681"/>
    <lineage>
        <taxon>Bacteria</taxon>
        <taxon>Pseudomonadati</taxon>
        <taxon>Pseudomonadota</taxon>
        <taxon>Betaproteobacteria</taxon>
        <taxon>Burkholderiales</taxon>
        <taxon>Comamonadaceae</taxon>
        <taxon>Ramlibacter</taxon>
    </lineage>
</organism>
<evidence type="ECO:0000256" key="3">
    <source>
        <dbReference type="ARBA" id="ARBA00022519"/>
    </source>
</evidence>
<comment type="caution">
    <text evidence="9">The sequence shown here is derived from an EMBL/GenBank/DDBJ whole genome shotgun (WGS) entry which is preliminary data.</text>
</comment>
<keyword evidence="4 7" id="KW-0812">Transmembrane</keyword>
<dbReference type="Pfam" id="PF06808">
    <property type="entry name" value="DctM"/>
    <property type="match status" value="1"/>
</dbReference>
<feature type="transmembrane region" description="Helical" evidence="7">
    <location>
        <begin position="164"/>
        <end position="189"/>
    </location>
</feature>
<evidence type="ECO:0000256" key="7">
    <source>
        <dbReference type="RuleBase" id="RU369079"/>
    </source>
</evidence>
<dbReference type="PANTHER" id="PTHR33362">
    <property type="entry name" value="SIALIC ACID TRAP TRANSPORTER PERMEASE PROTEIN SIAT-RELATED"/>
    <property type="match status" value="1"/>
</dbReference>
<feature type="domain" description="TRAP C4-dicarboxylate transport system permease DctM subunit" evidence="8">
    <location>
        <begin position="7"/>
        <end position="413"/>
    </location>
</feature>
<sequence>MAVLLSLFGVLLILGTPIAIAMVAAAGSVIWMDDIPLTIVAQRILAGLQSFPLLAVPLFTLAGSLMNETGISTRLFAFTRAIVGHIRGGLAQTAVVGNVFLAGISGSSVADTAATTRVLVPQLEQAGYSRAFGAALACCGGTLGPIIPPSILMVIYAWQANVSLGKLFIAGVVPGLLMAFALSVVIAVIARIRRYPTSGAFSLAVLWKAFLDASWALLMPVIIIIGFRLGAVTATEIAGVAVLYSLLVGFFVYRTLSWRQIPAILRNTARETGVILIIAGAAAPFSWILGVEQAPQLVVQAITAITTQPWAVLLILNLALLVAGMFVETIAIMVILVPILIPLLSAAGIDLVHFGVILLVNLVLGQLTPPVGVLLFVSMTIAKVSLSALVRELWPFLLGLVAALALITYLPGLSLWLPSVLGP</sequence>
<feature type="transmembrane region" description="Helical" evidence="7">
    <location>
        <begin position="310"/>
        <end position="336"/>
    </location>
</feature>
<dbReference type="GO" id="GO:0005886">
    <property type="term" value="C:plasma membrane"/>
    <property type="evidence" value="ECO:0007669"/>
    <property type="project" value="UniProtKB-SubCell"/>
</dbReference>
<comment type="function">
    <text evidence="7">Part of the tripartite ATP-independent periplasmic (TRAP) transport system.</text>
</comment>
<evidence type="ECO:0000256" key="6">
    <source>
        <dbReference type="ARBA" id="ARBA00023136"/>
    </source>
</evidence>
<dbReference type="AlphaFoldDB" id="A0A7X6DFU1"/>
<protein>
    <recommendedName>
        <fullName evidence="7">TRAP transporter large permease protein</fullName>
    </recommendedName>
</protein>
<feature type="transmembrane region" description="Helical" evidence="7">
    <location>
        <begin position="44"/>
        <end position="66"/>
    </location>
</feature>
<dbReference type="InterPro" id="IPR004681">
    <property type="entry name" value="TRAP_DctM"/>
</dbReference>
<gene>
    <name evidence="9" type="ORF">RAMLITH_11205</name>
</gene>
<comment type="subunit">
    <text evidence="7">The complex comprises the extracytoplasmic solute receptor protein and the two transmembrane proteins.</text>
</comment>
<reference evidence="9 10" key="1">
    <citation type="journal article" date="2020" name="Nature">
        <title>Bacterial chemolithoautotrophy via manganese oxidation.</title>
        <authorList>
            <person name="Yu H."/>
            <person name="Leadbetter J.R."/>
        </authorList>
    </citation>
    <scope>NUCLEOTIDE SEQUENCE [LARGE SCALE GENOMIC DNA]</scope>
    <source>
        <strain evidence="9 10">RBP-1</strain>
    </source>
</reference>
<feature type="transmembrane region" description="Helical" evidence="7">
    <location>
        <begin position="131"/>
        <end position="158"/>
    </location>
</feature>
<feature type="transmembrane region" description="Helical" evidence="7">
    <location>
        <begin position="231"/>
        <end position="253"/>
    </location>
</feature>
<dbReference type="EMBL" id="VTOX01000003">
    <property type="protein sequence ID" value="NKE66389.1"/>
    <property type="molecule type" value="Genomic_DNA"/>
</dbReference>
<comment type="subcellular location">
    <subcellularLocation>
        <location evidence="1 7">Cell inner membrane</location>
        <topology evidence="1 7">Multi-pass membrane protein</topology>
    </subcellularLocation>
</comment>
<dbReference type="PANTHER" id="PTHR33362:SF2">
    <property type="entry name" value="TRAP TRANSPORTER LARGE PERMEASE PROTEIN"/>
    <property type="match status" value="1"/>
</dbReference>
<keyword evidence="7" id="KW-0813">Transport</keyword>
<dbReference type="PIRSF" id="PIRSF006066">
    <property type="entry name" value="HI0050"/>
    <property type="match status" value="1"/>
</dbReference>
<evidence type="ECO:0000256" key="2">
    <source>
        <dbReference type="ARBA" id="ARBA00022475"/>
    </source>
</evidence>
<name>A0A7X6DFU1_9BURK</name>
<evidence type="ECO:0000256" key="1">
    <source>
        <dbReference type="ARBA" id="ARBA00004429"/>
    </source>
</evidence>
<accession>A0A7X6DFU1</accession>
<dbReference type="InterPro" id="IPR010656">
    <property type="entry name" value="DctM"/>
</dbReference>